<protein>
    <submittedName>
        <fullName evidence="2">Uncharacterized protein</fullName>
    </submittedName>
</protein>
<accession>A0A919JJP0</accession>
<feature type="transmembrane region" description="Helical" evidence="1">
    <location>
        <begin position="26"/>
        <end position="47"/>
    </location>
</feature>
<comment type="caution">
    <text evidence="2">The sequence shown here is derived from an EMBL/GenBank/DDBJ whole genome shotgun (WGS) entry which is preliminary data.</text>
</comment>
<organism evidence="2 3">
    <name type="scientific">Actinoplanes nipponensis</name>
    <dbReference type="NCBI Taxonomy" id="135950"/>
    <lineage>
        <taxon>Bacteria</taxon>
        <taxon>Bacillati</taxon>
        <taxon>Actinomycetota</taxon>
        <taxon>Actinomycetes</taxon>
        <taxon>Micromonosporales</taxon>
        <taxon>Micromonosporaceae</taxon>
        <taxon>Actinoplanes</taxon>
    </lineage>
</organism>
<gene>
    <name evidence="2" type="ORF">Ani05nite_15430</name>
</gene>
<keyword evidence="3" id="KW-1185">Reference proteome</keyword>
<keyword evidence="1" id="KW-1133">Transmembrane helix</keyword>
<dbReference type="Proteomes" id="UP000647172">
    <property type="component" value="Unassembled WGS sequence"/>
</dbReference>
<sequence length="66" mass="6624">MRAAGLLVLGLGLGLAAGYLAGDRWGSPAVVWLGVGLIVLASVLLGVSRGGPARRPPGRRPAQPPD</sequence>
<evidence type="ECO:0000313" key="3">
    <source>
        <dbReference type="Proteomes" id="UP000647172"/>
    </source>
</evidence>
<dbReference type="RefSeq" id="WP_203766346.1">
    <property type="nucleotide sequence ID" value="NZ_BAAAYJ010000009.1"/>
</dbReference>
<keyword evidence="1" id="KW-0812">Transmembrane</keyword>
<dbReference type="EMBL" id="BOMQ01000018">
    <property type="protein sequence ID" value="GIE48009.1"/>
    <property type="molecule type" value="Genomic_DNA"/>
</dbReference>
<evidence type="ECO:0000256" key="1">
    <source>
        <dbReference type="SAM" id="Phobius"/>
    </source>
</evidence>
<proteinExistence type="predicted"/>
<name>A0A919JJP0_9ACTN</name>
<reference evidence="2" key="1">
    <citation type="submission" date="2021-01" db="EMBL/GenBank/DDBJ databases">
        <title>Whole genome shotgun sequence of Actinoplanes nipponensis NBRC 14063.</title>
        <authorList>
            <person name="Komaki H."/>
            <person name="Tamura T."/>
        </authorList>
    </citation>
    <scope>NUCLEOTIDE SEQUENCE</scope>
    <source>
        <strain evidence="2">NBRC 14063</strain>
    </source>
</reference>
<evidence type="ECO:0000313" key="2">
    <source>
        <dbReference type="EMBL" id="GIE48009.1"/>
    </source>
</evidence>
<dbReference type="AlphaFoldDB" id="A0A919JJP0"/>
<keyword evidence="1" id="KW-0472">Membrane</keyword>